<dbReference type="InterPro" id="IPR014712">
    <property type="entry name" value="ANTH_dom_sf"/>
</dbReference>
<dbReference type="Gene3D" id="1.25.40.90">
    <property type="match status" value="1"/>
</dbReference>
<dbReference type="GO" id="GO:0006900">
    <property type="term" value="P:vesicle budding from membrane"/>
    <property type="evidence" value="ECO:0007669"/>
    <property type="project" value="TreeGrafter"/>
</dbReference>
<evidence type="ECO:0000256" key="1">
    <source>
        <dbReference type="SAM" id="MobiDB-lite"/>
    </source>
</evidence>
<dbReference type="AlphaFoldDB" id="A0A8X8XVK9"/>
<dbReference type="GO" id="GO:0048268">
    <property type="term" value="P:clathrin coat assembly"/>
    <property type="evidence" value="ECO:0007669"/>
    <property type="project" value="InterPro"/>
</dbReference>
<dbReference type="Proteomes" id="UP000298416">
    <property type="component" value="Unassembled WGS sequence"/>
</dbReference>
<dbReference type="PANTHER" id="PTHR22951:SF97">
    <property type="entry name" value="ENTH DOMAIN-CONTAINING PROTEIN"/>
    <property type="match status" value="1"/>
</dbReference>
<dbReference type="InterPro" id="IPR008942">
    <property type="entry name" value="ENTH_VHS"/>
</dbReference>
<dbReference type="GO" id="GO:0000149">
    <property type="term" value="F:SNARE binding"/>
    <property type="evidence" value="ECO:0007669"/>
    <property type="project" value="TreeGrafter"/>
</dbReference>
<dbReference type="GO" id="GO:0005905">
    <property type="term" value="C:clathrin-coated pit"/>
    <property type="evidence" value="ECO:0007669"/>
    <property type="project" value="TreeGrafter"/>
</dbReference>
<dbReference type="InterPro" id="IPR011417">
    <property type="entry name" value="ANTH_dom"/>
</dbReference>
<dbReference type="PANTHER" id="PTHR22951">
    <property type="entry name" value="CLATHRIN ASSEMBLY PROTEIN"/>
    <property type="match status" value="1"/>
</dbReference>
<gene>
    <name evidence="3" type="ORF">SASPL_117771</name>
</gene>
<organism evidence="3">
    <name type="scientific">Salvia splendens</name>
    <name type="common">Scarlet sage</name>
    <dbReference type="NCBI Taxonomy" id="180675"/>
    <lineage>
        <taxon>Eukaryota</taxon>
        <taxon>Viridiplantae</taxon>
        <taxon>Streptophyta</taxon>
        <taxon>Embryophyta</taxon>
        <taxon>Tracheophyta</taxon>
        <taxon>Spermatophyta</taxon>
        <taxon>Magnoliopsida</taxon>
        <taxon>eudicotyledons</taxon>
        <taxon>Gunneridae</taxon>
        <taxon>Pentapetalae</taxon>
        <taxon>asterids</taxon>
        <taxon>lamiids</taxon>
        <taxon>Lamiales</taxon>
        <taxon>Lamiaceae</taxon>
        <taxon>Nepetoideae</taxon>
        <taxon>Mentheae</taxon>
        <taxon>Salviinae</taxon>
        <taxon>Salvia</taxon>
        <taxon>Salvia subgen. Calosphace</taxon>
        <taxon>core Calosphace</taxon>
    </lineage>
</organism>
<name>A0A8X8XVK9_SALSN</name>
<feature type="compositionally biased region" description="Basic and acidic residues" evidence="1">
    <location>
        <begin position="233"/>
        <end position="244"/>
    </location>
</feature>
<evidence type="ECO:0000259" key="2">
    <source>
        <dbReference type="Pfam" id="PF07651"/>
    </source>
</evidence>
<comment type="caution">
    <text evidence="3">The sequence shown here is derived from an EMBL/GenBank/DDBJ whole genome shotgun (WGS) entry which is preliminary data.</text>
</comment>
<keyword evidence="4" id="KW-1185">Reference proteome</keyword>
<feature type="region of interest" description="Disordered" evidence="1">
    <location>
        <begin position="211"/>
        <end position="282"/>
    </location>
</feature>
<evidence type="ECO:0000313" key="4">
    <source>
        <dbReference type="Proteomes" id="UP000298416"/>
    </source>
</evidence>
<dbReference type="Gene3D" id="1.20.58.150">
    <property type="entry name" value="ANTH domain"/>
    <property type="match status" value="1"/>
</dbReference>
<sequence>MFNLLHFKDNSTPSARDCSSWIRTYSIYIEEYLKCFRVLKYNFYSDHTRIKNLDTPALLELPALQQLLLRLLSCKHIWSGYIQLHDSIFPFNGCAESVRLYVAMTDGVLILVDKFFEMQGGDAVPALAKFRCVFDIYSHLRSKSISRLFLQAQRLTDFFEMCRSLEFGQDQKYIKIEQPPASFLTAMEEYIRDAPQPIMLPWTSNDDGCVIPKLRAIPDPKKANSEEGSESSDQCKEEAAKPEKVAPPPPLIPDLLSWDEPSEEGPPESMAKPEESSNAKVDSQALTGWELAIATPQTIGSAPSTLCKGRHGEQIGPVQLIRNIGNKTSNECKWSFIPYT</sequence>
<dbReference type="Pfam" id="PF07651">
    <property type="entry name" value="ANTH"/>
    <property type="match status" value="1"/>
</dbReference>
<dbReference type="SUPFAM" id="SSF89009">
    <property type="entry name" value="GAT-like domain"/>
    <property type="match status" value="1"/>
</dbReference>
<dbReference type="GO" id="GO:0005546">
    <property type="term" value="F:phosphatidylinositol-4,5-bisphosphate binding"/>
    <property type="evidence" value="ECO:0007669"/>
    <property type="project" value="TreeGrafter"/>
</dbReference>
<feature type="compositionally biased region" description="Basic and acidic residues" evidence="1">
    <location>
        <begin position="216"/>
        <end position="225"/>
    </location>
</feature>
<evidence type="ECO:0000313" key="3">
    <source>
        <dbReference type="EMBL" id="KAG6421221.1"/>
    </source>
</evidence>
<feature type="domain" description="AP180 N-terminal homology (ANTH)" evidence="2">
    <location>
        <begin position="9"/>
        <end position="193"/>
    </location>
</feature>
<dbReference type="InterPro" id="IPR045192">
    <property type="entry name" value="AP180-like"/>
</dbReference>
<dbReference type="GO" id="GO:0032050">
    <property type="term" value="F:clathrin heavy chain binding"/>
    <property type="evidence" value="ECO:0007669"/>
    <property type="project" value="TreeGrafter"/>
</dbReference>
<reference evidence="3" key="1">
    <citation type="submission" date="2018-01" db="EMBL/GenBank/DDBJ databases">
        <authorList>
            <person name="Mao J.F."/>
        </authorList>
    </citation>
    <scope>NUCLEOTIDE SEQUENCE</scope>
    <source>
        <strain evidence="3">Huo1</strain>
        <tissue evidence="3">Leaf</tissue>
    </source>
</reference>
<protein>
    <recommendedName>
        <fullName evidence="2">AP180 N-terminal homology (ANTH) domain-containing protein</fullName>
    </recommendedName>
</protein>
<accession>A0A8X8XVK9</accession>
<proteinExistence type="predicted"/>
<dbReference type="GO" id="GO:0005545">
    <property type="term" value="F:1-phosphatidylinositol binding"/>
    <property type="evidence" value="ECO:0007669"/>
    <property type="project" value="InterPro"/>
</dbReference>
<dbReference type="GO" id="GO:0030136">
    <property type="term" value="C:clathrin-coated vesicle"/>
    <property type="evidence" value="ECO:0007669"/>
    <property type="project" value="InterPro"/>
</dbReference>
<dbReference type="GO" id="GO:0072583">
    <property type="term" value="P:clathrin-dependent endocytosis"/>
    <property type="evidence" value="ECO:0007669"/>
    <property type="project" value="InterPro"/>
</dbReference>
<reference evidence="3" key="2">
    <citation type="submission" date="2020-08" db="EMBL/GenBank/DDBJ databases">
        <title>Plant Genome Project.</title>
        <authorList>
            <person name="Zhang R.-G."/>
        </authorList>
    </citation>
    <scope>NUCLEOTIDE SEQUENCE</scope>
    <source>
        <strain evidence="3">Huo1</strain>
        <tissue evidence="3">Leaf</tissue>
    </source>
</reference>
<dbReference type="EMBL" id="PNBA02000006">
    <property type="protein sequence ID" value="KAG6421221.1"/>
    <property type="molecule type" value="Genomic_DNA"/>
</dbReference>
<dbReference type="SUPFAM" id="SSF48464">
    <property type="entry name" value="ENTH/VHS domain"/>
    <property type="match status" value="1"/>
</dbReference>